<feature type="region of interest" description="Disordered" evidence="3">
    <location>
        <begin position="24"/>
        <end position="45"/>
    </location>
</feature>
<dbReference type="InterPro" id="IPR035979">
    <property type="entry name" value="RBD_domain_sf"/>
</dbReference>
<dbReference type="InterPro" id="IPR000504">
    <property type="entry name" value="RRM_dom"/>
</dbReference>
<feature type="compositionally biased region" description="Basic and acidic residues" evidence="3">
    <location>
        <begin position="269"/>
        <end position="282"/>
    </location>
</feature>
<evidence type="ECO:0000313" key="7">
    <source>
        <dbReference type="Proteomes" id="UP001552299"/>
    </source>
</evidence>
<feature type="compositionally biased region" description="Low complexity" evidence="3">
    <location>
        <begin position="515"/>
        <end position="537"/>
    </location>
</feature>
<feature type="compositionally biased region" description="Basic residues" evidence="3">
    <location>
        <begin position="409"/>
        <end position="441"/>
    </location>
</feature>
<dbReference type="SMART" id="SM00360">
    <property type="entry name" value="RRM"/>
    <property type="match status" value="1"/>
</dbReference>
<feature type="domain" description="CCHC-type" evidence="5">
    <location>
        <begin position="320"/>
        <end position="335"/>
    </location>
</feature>
<dbReference type="GO" id="GO:0008270">
    <property type="term" value="F:zinc ion binding"/>
    <property type="evidence" value="ECO:0007669"/>
    <property type="project" value="UniProtKB-KW"/>
</dbReference>
<evidence type="ECO:0000256" key="3">
    <source>
        <dbReference type="SAM" id="MobiDB-lite"/>
    </source>
</evidence>
<evidence type="ECO:0000259" key="4">
    <source>
        <dbReference type="PROSITE" id="PS50102"/>
    </source>
</evidence>
<name>A0ABD0U0V5_DENTH</name>
<keyword evidence="1" id="KW-0863">Zinc-finger</keyword>
<evidence type="ECO:0000256" key="2">
    <source>
        <dbReference type="PROSITE-ProRule" id="PRU00176"/>
    </source>
</evidence>
<dbReference type="PANTHER" id="PTHR48038:SF2">
    <property type="entry name" value="OS02G0536400 PROTEIN"/>
    <property type="match status" value="1"/>
</dbReference>
<feature type="domain" description="RRM" evidence="4">
    <location>
        <begin position="73"/>
        <end position="142"/>
    </location>
</feature>
<evidence type="ECO:0000313" key="6">
    <source>
        <dbReference type="EMBL" id="KAL0905487.1"/>
    </source>
</evidence>
<reference evidence="6 7" key="1">
    <citation type="journal article" date="2024" name="Plant Biotechnol. J.">
        <title>Dendrobium thyrsiflorum genome and its molecular insights into genes involved in important horticultural traits.</title>
        <authorList>
            <person name="Chen B."/>
            <person name="Wang J.Y."/>
            <person name="Zheng P.J."/>
            <person name="Li K.L."/>
            <person name="Liang Y.M."/>
            <person name="Chen X.F."/>
            <person name="Zhang C."/>
            <person name="Zhao X."/>
            <person name="He X."/>
            <person name="Zhang G.Q."/>
            <person name="Liu Z.J."/>
            <person name="Xu Q."/>
        </authorList>
    </citation>
    <scope>NUCLEOTIDE SEQUENCE [LARGE SCALE GENOMIC DNA]</scope>
    <source>
        <strain evidence="6">GZMU011</strain>
    </source>
</reference>
<accession>A0ABD0U0V5</accession>
<evidence type="ECO:0000259" key="5">
    <source>
        <dbReference type="PROSITE" id="PS50158"/>
    </source>
</evidence>
<dbReference type="Pfam" id="PF00098">
    <property type="entry name" value="zf-CCHC"/>
    <property type="match status" value="1"/>
</dbReference>
<dbReference type="EMBL" id="JANQDX010000018">
    <property type="protein sequence ID" value="KAL0905487.1"/>
    <property type="molecule type" value="Genomic_DNA"/>
</dbReference>
<dbReference type="AlphaFoldDB" id="A0ABD0U0V5"/>
<evidence type="ECO:0000256" key="1">
    <source>
        <dbReference type="PROSITE-ProRule" id="PRU00047"/>
    </source>
</evidence>
<dbReference type="Proteomes" id="UP001552299">
    <property type="component" value="Unassembled WGS sequence"/>
</dbReference>
<dbReference type="InterPro" id="IPR036875">
    <property type="entry name" value="Znf_CCHC_sf"/>
</dbReference>
<organism evidence="6 7">
    <name type="scientific">Dendrobium thyrsiflorum</name>
    <name type="common">Pinecone-like raceme dendrobium</name>
    <name type="synonym">Orchid</name>
    <dbReference type="NCBI Taxonomy" id="117978"/>
    <lineage>
        <taxon>Eukaryota</taxon>
        <taxon>Viridiplantae</taxon>
        <taxon>Streptophyta</taxon>
        <taxon>Embryophyta</taxon>
        <taxon>Tracheophyta</taxon>
        <taxon>Spermatophyta</taxon>
        <taxon>Magnoliopsida</taxon>
        <taxon>Liliopsida</taxon>
        <taxon>Asparagales</taxon>
        <taxon>Orchidaceae</taxon>
        <taxon>Epidendroideae</taxon>
        <taxon>Malaxideae</taxon>
        <taxon>Dendrobiinae</taxon>
        <taxon>Dendrobium</taxon>
    </lineage>
</organism>
<feature type="compositionally biased region" description="Low complexity" evidence="3">
    <location>
        <begin position="444"/>
        <end position="499"/>
    </location>
</feature>
<feature type="compositionally biased region" description="Polar residues" evidence="3">
    <location>
        <begin position="24"/>
        <end position="33"/>
    </location>
</feature>
<keyword evidence="7" id="KW-1185">Reference proteome</keyword>
<dbReference type="SMART" id="SM00343">
    <property type="entry name" value="ZnF_C2HC"/>
    <property type="match status" value="1"/>
</dbReference>
<proteinExistence type="predicted"/>
<dbReference type="Gene3D" id="4.10.60.10">
    <property type="entry name" value="Zinc finger, CCHC-type"/>
    <property type="match status" value="1"/>
</dbReference>
<keyword evidence="2" id="KW-0694">RNA-binding</keyword>
<comment type="caution">
    <text evidence="6">The sequence shown here is derived from an EMBL/GenBank/DDBJ whole genome shotgun (WGS) entry which is preliminary data.</text>
</comment>
<dbReference type="PANTHER" id="PTHR48038">
    <property type="entry name" value="RIBONUCLEOPROTEIN RB97D"/>
    <property type="match status" value="1"/>
</dbReference>
<dbReference type="GO" id="GO:0003723">
    <property type="term" value="F:RNA binding"/>
    <property type="evidence" value="ECO:0007669"/>
    <property type="project" value="UniProtKB-UniRule"/>
</dbReference>
<feature type="compositionally biased region" description="Basic and acidic residues" evidence="3">
    <location>
        <begin position="194"/>
        <end position="222"/>
    </location>
</feature>
<feature type="compositionally biased region" description="Basic residues" evidence="3">
    <location>
        <begin position="500"/>
        <end position="514"/>
    </location>
</feature>
<dbReference type="PROSITE" id="PS50102">
    <property type="entry name" value="RRM"/>
    <property type="match status" value="1"/>
</dbReference>
<dbReference type="InterPro" id="IPR012677">
    <property type="entry name" value="Nucleotide-bd_a/b_plait_sf"/>
</dbReference>
<dbReference type="PROSITE" id="PS50158">
    <property type="entry name" value="ZF_CCHC"/>
    <property type="match status" value="1"/>
</dbReference>
<feature type="region of interest" description="Disordered" evidence="3">
    <location>
        <begin position="177"/>
        <end position="233"/>
    </location>
</feature>
<gene>
    <name evidence="6" type="ORF">M5K25_023911</name>
</gene>
<dbReference type="Pfam" id="PF00076">
    <property type="entry name" value="RRM_1"/>
    <property type="match status" value="1"/>
</dbReference>
<keyword evidence="1" id="KW-0862">Zinc</keyword>
<feature type="region of interest" description="Disordered" evidence="3">
    <location>
        <begin position="269"/>
        <end position="294"/>
    </location>
</feature>
<feature type="region of interest" description="Disordered" evidence="3">
    <location>
        <begin position="393"/>
        <end position="544"/>
    </location>
</feature>
<dbReference type="SUPFAM" id="SSF54928">
    <property type="entry name" value="RNA-binding domain, RBD"/>
    <property type="match status" value="1"/>
</dbReference>
<dbReference type="InterPro" id="IPR001878">
    <property type="entry name" value="Znf_CCHC"/>
</dbReference>
<protein>
    <submittedName>
        <fullName evidence="6">Uncharacterized protein</fullName>
    </submittedName>
</protein>
<keyword evidence="1" id="KW-0479">Metal-binding</keyword>
<dbReference type="Gene3D" id="3.30.70.330">
    <property type="match status" value="1"/>
</dbReference>
<dbReference type="SUPFAM" id="SSF57756">
    <property type="entry name" value="Retrovirus zinc finger-like domains"/>
    <property type="match status" value="1"/>
</dbReference>
<sequence length="742" mass="84397">MEEGFIKGFMKGVRAVHRKTRVNIQGLSPSQASGDHPSDSGGEEVESELQKAFSLEEDEDDIEILFRFHSTPMSLYVGRLSPHVRQDELERVFRRFGRCHFQLKDGYGFVVYEVAANAERALRALRGKQICGEQISLNWSNKQPRPFQRPTRGSRFDEPFRRRIFREDDDVTVFRSSQDRRDYATDGHIPAYNHEGRRIDDAPDKEASHTREDVDSVRENRSENLTGALMDEDAGELSPLELDRWGEPTSDILPAHGAGKGYDFDRYEPYHGYSKRDEKEGNQRASSDSSPYRLHEKGHREHFIAEGERNFDKSIHHLACYNCGQVGHIKRKCPEGDGRRERFTKFELTRDEMSFRDKVEGRLKRFQAKSWGRPSTSRDPFIARRRTWDRKELHSNNSIRAGSSPERRDKHRSKLRCRFQSKKGTKKKYSSKKRSEKKRRAKASDTSSMSSDSSKSSSGHSTSKSLSGSGSHSTSRASSRSHPASSRSRSVSDSSYAKSKISRSRSKSLSRSKSRSSPLRSLSLSISLGRKSSSSPKNIEGNVSITNTLKNNSEHMECLESKHTSKMTNSEVKTLKDANSFSPLGVETQFKAEYSGKNSVSAYKSDLKTAYNESDACFDLLNGAASASENYPETSALQNSLMMKPAERAAVDPTTISTREMISALHHYGLVSHKEDELDISVEGHFGAARLWPWEMIYYRRLKRGPITTENYAKRLEQNREFGIVDKYIRSSSGWGERQRNP</sequence>